<organism evidence="3 4">
    <name type="scientific">Lithohypha guttulata</name>
    <dbReference type="NCBI Taxonomy" id="1690604"/>
    <lineage>
        <taxon>Eukaryota</taxon>
        <taxon>Fungi</taxon>
        <taxon>Dikarya</taxon>
        <taxon>Ascomycota</taxon>
        <taxon>Pezizomycotina</taxon>
        <taxon>Eurotiomycetes</taxon>
        <taxon>Chaetothyriomycetidae</taxon>
        <taxon>Chaetothyriales</taxon>
        <taxon>Trichomeriaceae</taxon>
        <taxon>Lithohypha</taxon>
    </lineage>
</organism>
<protein>
    <recommendedName>
        <fullName evidence="2">INO80 complex subunit B-like conserved region domain-containing protein</fullName>
    </recommendedName>
</protein>
<feature type="compositionally biased region" description="Basic and acidic residues" evidence="1">
    <location>
        <begin position="7"/>
        <end position="21"/>
    </location>
</feature>
<dbReference type="SMART" id="SM01406">
    <property type="entry name" value="PAPA-1"/>
    <property type="match status" value="1"/>
</dbReference>
<feature type="compositionally biased region" description="Low complexity" evidence="1">
    <location>
        <begin position="34"/>
        <end position="48"/>
    </location>
</feature>
<feature type="compositionally biased region" description="Basic and acidic residues" evidence="1">
    <location>
        <begin position="275"/>
        <end position="289"/>
    </location>
</feature>
<evidence type="ECO:0000313" key="4">
    <source>
        <dbReference type="Proteomes" id="UP001309876"/>
    </source>
</evidence>
<feature type="domain" description="INO80 complex subunit B-like conserved region" evidence="2">
    <location>
        <begin position="280"/>
        <end position="375"/>
    </location>
</feature>
<dbReference type="GO" id="GO:0031011">
    <property type="term" value="C:Ino80 complex"/>
    <property type="evidence" value="ECO:0007669"/>
    <property type="project" value="InterPro"/>
</dbReference>
<dbReference type="AlphaFoldDB" id="A0AAN7Y3P1"/>
<gene>
    <name evidence="3" type="ORF">LTR05_007944</name>
</gene>
<dbReference type="InterPro" id="IPR029523">
    <property type="entry name" value="INO80B/Ies2"/>
</dbReference>
<feature type="compositionally biased region" description="Acidic residues" evidence="1">
    <location>
        <begin position="217"/>
        <end position="235"/>
    </location>
</feature>
<evidence type="ECO:0000256" key="1">
    <source>
        <dbReference type="SAM" id="MobiDB-lite"/>
    </source>
</evidence>
<dbReference type="Pfam" id="PF04795">
    <property type="entry name" value="PAPA-1"/>
    <property type="match status" value="1"/>
</dbReference>
<feature type="compositionally biased region" description="Polar residues" evidence="1">
    <location>
        <begin position="49"/>
        <end position="60"/>
    </location>
</feature>
<dbReference type="PANTHER" id="PTHR21561:SF12">
    <property type="entry name" value="INO80 COMPLEX SUBUNIT B"/>
    <property type="match status" value="1"/>
</dbReference>
<proteinExistence type="predicted"/>
<feature type="compositionally biased region" description="Acidic residues" evidence="1">
    <location>
        <begin position="68"/>
        <end position="119"/>
    </location>
</feature>
<dbReference type="Proteomes" id="UP001309876">
    <property type="component" value="Unassembled WGS sequence"/>
</dbReference>
<accession>A0AAN7Y3P1</accession>
<dbReference type="GO" id="GO:0006338">
    <property type="term" value="P:chromatin remodeling"/>
    <property type="evidence" value="ECO:0007669"/>
    <property type="project" value="InterPro"/>
</dbReference>
<dbReference type="InterPro" id="IPR006880">
    <property type="entry name" value="INO80B_C"/>
</dbReference>
<name>A0AAN7Y3P1_9EURO</name>
<feature type="compositionally biased region" description="Acidic residues" evidence="1">
    <location>
        <begin position="180"/>
        <end position="210"/>
    </location>
</feature>
<dbReference type="PANTHER" id="PTHR21561">
    <property type="entry name" value="INO80 COMPLEX SUBUNIT B"/>
    <property type="match status" value="1"/>
</dbReference>
<feature type="region of interest" description="Disordered" evidence="1">
    <location>
        <begin position="1"/>
        <end position="325"/>
    </location>
</feature>
<comment type="caution">
    <text evidence="3">The sequence shown here is derived from an EMBL/GenBank/DDBJ whole genome shotgun (WGS) entry which is preliminary data.</text>
</comment>
<keyword evidence="4" id="KW-1185">Reference proteome</keyword>
<sequence length="398" mass="43496">MKVAPSKLREVMRANEVDSLRDTLGGGQVLSGPRSSRSARTVSATATSQPRTPTGRTAASKSKYAELQESDEEDDVGEEDTTMNDFDEIGAEAEGDTDDQEDDEEEEEEDDDGDVDMDDGPAPAPAPLPHPTKKNTNLPRPPKITLKTPAKKGTATTKQALKPSVIVTPTDVGPVRSVEDQEIAEDEDDDREDLEDSEMPEDEEVEEELDNTNVTGEDLDDATNLDIDDDDDDLSDSLSGDESGTHDPAKLTARQRRHGEQELMSLDMAPQQRKFFTDAEKAMKKDEHARKRKELTKRKTQEEKTAALNRLLKPQVSKSRGAAPKAETLAAQMAAAGVGLGAGEEDTLPEQKADPLYTRWVSNKDGVRLGVPEEWLGKKVGTYFGPPLPAGRMVMEVE</sequence>
<evidence type="ECO:0000313" key="3">
    <source>
        <dbReference type="EMBL" id="KAK5081150.1"/>
    </source>
</evidence>
<reference evidence="3 4" key="1">
    <citation type="submission" date="2023-08" db="EMBL/GenBank/DDBJ databases">
        <title>Black Yeasts Isolated from many extreme environments.</title>
        <authorList>
            <person name="Coleine C."/>
            <person name="Stajich J.E."/>
            <person name="Selbmann L."/>
        </authorList>
    </citation>
    <scope>NUCLEOTIDE SEQUENCE [LARGE SCALE GENOMIC DNA]</scope>
    <source>
        <strain evidence="3 4">CCFEE 5910</strain>
    </source>
</reference>
<feature type="compositionally biased region" description="Low complexity" evidence="1">
    <location>
        <begin position="145"/>
        <end position="162"/>
    </location>
</feature>
<dbReference type="EMBL" id="JAVRRJ010000010">
    <property type="protein sequence ID" value="KAK5081150.1"/>
    <property type="molecule type" value="Genomic_DNA"/>
</dbReference>
<evidence type="ECO:0000259" key="2">
    <source>
        <dbReference type="SMART" id="SM01406"/>
    </source>
</evidence>